<keyword evidence="1" id="KW-0812">Transmembrane</keyword>
<reference evidence="3 4" key="1">
    <citation type="journal article" date="2016" name="Nat. Commun.">
        <title>Thousands of microbial genomes shed light on interconnected biogeochemical processes in an aquifer system.</title>
        <authorList>
            <person name="Anantharaman K."/>
            <person name="Brown C.T."/>
            <person name="Hug L.A."/>
            <person name="Sharon I."/>
            <person name="Castelle C.J."/>
            <person name="Probst A.J."/>
            <person name="Thomas B.C."/>
            <person name="Singh A."/>
            <person name="Wilkins M.J."/>
            <person name="Karaoz U."/>
            <person name="Brodie E.L."/>
            <person name="Williams K.H."/>
            <person name="Hubbard S.S."/>
            <person name="Banfield J.F."/>
        </authorList>
    </citation>
    <scope>NUCLEOTIDE SEQUENCE [LARGE SCALE GENOMIC DNA]</scope>
</reference>
<proteinExistence type="predicted"/>
<organism evidence="3 4">
    <name type="scientific">Candidatus Andersenbacteria bacterium RIFCSPHIGHO2_12_FULL_45_11b</name>
    <dbReference type="NCBI Taxonomy" id="1797282"/>
    <lineage>
        <taxon>Bacteria</taxon>
        <taxon>Candidatus Anderseniibacteriota</taxon>
    </lineage>
</organism>
<accession>A0A1G1XBC5</accession>
<dbReference type="InterPro" id="IPR043993">
    <property type="entry name" value="T4SS_pilin"/>
</dbReference>
<keyword evidence="2" id="KW-0732">Signal</keyword>
<name>A0A1G1XBC5_9BACT</name>
<dbReference type="EMBL" id="MHHS01000015">
    <property type="protein sequence ID" value="OGY37264.1"/>
    <property type="molecule type" value="Genomic_DNA"/>
</dbReference>
<dbReference type="AlphaFoldDB" id="A0A1G1XBC5"/>
<evidence type="ECO:0000313" key="3">
    <source>
        <dbReference type="EMBL" id="OGY37264.1"/>
    </source>
</evidence>
<feature type="transmembrane region" description="Helical" evidence="1">
    <location>
        <begin position="100"/>
        <end position="122"/>
    </location>
</feature>
<protein>
    <submittedName>
        <fullName evidence="3">Uncharacterized protein</fullName>
    </submittedName>
</protein>
<sequence>MKFFSIILVIATGLLLIVSVPAFVHAADPTDFMDGLKQVKDVADQNELSGAKSSKEILQSIVAWLMSLLATIALISLLYGGYLYITSQGEENTVAKAKAILLYSTIGIIVIGLSAVIVNVVIDVATQ</sequence>
<feature type="signal peptide" evidence="2">
    <location>
        <begin position="1"/>
        <end position="26"/>
    </location>
</feature>
<evidence type="ECO:0000256" key="1">
    <source>
        <dbReference type="SAM" id="Phobius"/>
    </source>
</evidence>
<dbReference type="Proteomes" id="UP000177941">
    <property type="component" value="Unassembled WGS sequence"/>
</dbReference>
<evidence type="ECO:0000256" key="2">
    <source>
        <dbReference type="SAM" id="SignalP"/>
    </source>
</evidence>
<feature type="chain" id="PRO_5009581315" evidence="2">
    <location>
        <begin position="27"/>
        <end position="127"/>
    </location>
</feature>
<dbReference type="Pfam" id="PF18895">
    <property type="entry name" value="T4SS_pilin"/>
    <property type="match status" value="1"/>
</dbReference>
<gene>
    <name evidence="3" type="ORF">A3E36_01095</name>
</gene>
<keyword evidence="1" id="KW-0472">Membrane</keyword>
<evidence type="ECO:0000313" key="4">
    <source>
        <dbReference type="Proteomes" id="UP000177941"/>
    </source>
</evidence>
<comment type="caution">
    <text evidence="3">The sequence shown here is derived from an EMBL/GenBank/DDBJ whole genome shotgun (WGS) entry which is preliminary data.</text>
</comment>
<feature type="transmembrane region" description="Helical" evidence="1">
    <location>
        <begin position="57"/>
        <end position="79"/>
    </location>
</feature>
<keyword evidence="1" id="KW-1133">Transmembrane helix</keyword>